<sequence>MKIRNNIKSNKDLKVKKVNLNKIVESNIKWEAVGLANSLNQNYHNWLDCVTDTKDYNIESDKFGHGFGVFSGSKYWKIEASQNSGCNYIIDQKNSKMYSTAHKEKHVWGYVVKKNTENHNRGDILTRNFKVVGNVLTGNKVNLGMPNSHYPNYTVCWAHNDIW</sequence>
<evidence type="ECO:0000313" key="1">
    <source>
        <dbReference type="EMBL" id="SVD41424.1"/>
    </source>
</evidence>
<name>A0A382V4M2_9ZZZZ</name>
<dbReference type="AlphaFoldDB" id="A0A382V4M2"/>
<reference evidence="1" key="1">
    <citation type="submission" date="2018-05" db="EMBL/GenBank/DDBJ databases">
        <authorList>
            <person name="Lanie J.A."/>
            <person name="Ng W.-L."/>
            <person name="Kazmierczak K.M."/>
            <person name="Andrzejewski T.M."/>
            <person name="Davidsen T.M."/>
            <person name="Wayne K.J."/>
            <person name="Tettelin H."/>
            <person name="Glass J.I."/>
            <person name="Rusch D."/>
            <person name="Podicherti R."/>
            <person name="Tsui H.-C.T."/>
            <person name="Winkler M.E."/>
        </authorList>
    </citation>
    <scope>NUCLEOTIDE SEQUENCE</scope>
</reference>
<dbReference type="EMBL" id="UINC01149139">
    <property type="protein sequence ID" value="SVD41424.1"/>
    <property type="molecule type" value="Genomic_DNA"/>
</dbReference>
<protein>
    <submittedName>
        <fullName evidence="1">Uncharacterized protein</fullName>
    </submittedName>
</protein>
<proteinExistence type="predicted"/>
<gene>
    <name evidence="1" type="ORF">METZ01_LOCUS394278</name>
</gene>
<accession>A0A382V4M2</accession>
<organism evidence="1">
    <name type="scientific">marine metagenome</name>
    <dbReference type="NCBI Taxonomy" id="408172"/>
    <lineage>
        <taxon>unclassified sequences</taxon>
        <taxon>metagenomes</taxon>
        <taxon>ecological metagenomes</taxon>
    </lineage>
</organism>